<dbReference type="Gene3D" id="1.20.120.530">
    <property type="entry name" value="GntR ligand-binding domain-like"/>
    <property type="match status" value="1"/>
</dbReference>
<proteinExistence type="predicted"/>
<evidence type="ECO:0000256" key="1">
    <source>
        <dbReference type="ARBA" id="ARBA00023015"/>
    </source>
</evidence>
<dbReference type="AlphaFoldDB" id="A0A9Q4B0D7"/>
<evidence type="ECO:0000313" key="6">
    <source>
        <dbReference type="Proteomes" id="UP001057753"/>
    </source>
</evidence>
<keyword evidence="6" id="KW-1185">Reference proteome</keyword>
<dbReference type="Proteomes" id="UP001057753">
    <property type="component" value="Unassembled WGS sequence"/>
</dbReference>
<evidence type="ECO:0000256" key="3">
    <source>
        <dbReference type="ARBA" id="ARBA00023163"/>
    </source>
</evidence>
<dbReference type="InterPro" id="IPR008920">
    <property type="entry name" value="TF_FadR/GntR_C"/>
</dbReference>
<sequence>MTDQIQPTFKTARDYIYHTIKKEILSLNLKPGTCISEKEYMERLSSSRTPIREAFVQLSKDELLDIYPQKGTYVSLINVAYVEEGRFIREHLEKEVLKLACDCLTKHDFYKLEALLKMQELAKNHDHMEELFKLDDDFHQTIFNACGKERTWLMIKRMNSHLDRLRMLSLFKSTSWDLIVNQHVLMYEAIKRKDKERVEEIVVEHLRLALIDQVDLKHQYPAYFKE</sequence>
<dbReference type="GO" id="GO:0003700">
    <property type="term" value="F:DNA-binding transcription factor activity"/>
    <property type="evidence" value="ECO:0007669"/>
    <property type="project" value="InterPro"/>
</dbReference>
<dbReference type="EMBL" id="JABXYM010000001">
    <property type="protein sequence ID" value="MCR6095855.1"/>
    <property type="molecule type" value="Genomic_DNA"/>
</dbReference>
<evidence type="ECO:0000313" key="5">
    <source>
        <dbReference type="EMBL" id="MCR6095855.1"/>
    </source>
</evidence>
<dbReference type="PROSITE" id="PS50949">
    <property type="entry name" value="HTH_GNTR"/>
    <property type="match status" value="1"/>
</dbReference>
<dbReference type="InterPro" id="IPR000524">
    <property type="entry name" value="Tscrpt_reg_HTH_GntR"/>
</dbReference>
<organism evidence="5 6">
    <name type="scientific">Salipaludibacillus agaradhaerens</name>
    <name type="common">Bacillus agaradhaerens</name>
    <dbReference type="NCBI Taxonomy" id="76935"/>
    <lineage>
        <taxon>Bacteria</taxon>
        <taxon>Bacillati</taxon>
        <taxon>Bacillota</taxon>
        <taxon>Bacilli</taxon>
        <taxon>Bacillales</taxon>
        <taxon>Bacillaceae</taxon>
    </lineage>
</organism>
<dbReference type="GO" id="GO:0003677">
    <property type="term" value="F:DNA binding"/>
    <property type="evidence" value="ECO:0007669"/>
    <property type="project" value="UniProtKB-KW"/>
</dbReference>
<reference evidence="5" key="1">
    <citation type="submission" date="2020-06" db="EMBL/GenBank/DDBJ databases">
        <title>Insight into the genomes of haloalkaliphilic bacilli from Kenyan soda lakes.</title>
        <authorList>
            <person name="Mwirichia R."/>
            <person name="Villamizar G.C."/>
            <person name="Poehlein A."/>
            <person name="Mugweru J."/>
            <person name="Kipnyargis A."/>
            <person name="Kiplimo D."/>
            <person name="Orwa P."/>
            <person name="Daniel R."/>
        </authorList>
    </citation>
    <scope>NUCLEOTIDE SEQUENCE</scope>
    <source>
        <strain evidence="5">B1096_S55</strain>
    </source>
</reference>
<dbReference type="InterPro" id="IPR011711">
    <property type="entry name" value="GntR_C"/>
</dbReference>
<dbReference type="InterPro" id="IPR036388">
    <property type="entry name" value="WH-like_DNA-bd_sf"/>
</dbReference>
<dbReference type="InterPro" id="IPR036390">
    <property type="entry name" value="WH_DNA-bd_sf"/>
</dbReference>
<dbReference type="CDD" id="cd07377">
    <property type="entry name" value="WHTH_GntR"/>
    <property type="match status" value="1"/>
</dbReference>
<evidence type="ECO:0000259" key="4">
    <source>
        <dbReference type="PROSITE" id="PS50949"/>
    </source>
</evidence>
<evidence type="ECO:0000256" key="2">
    <source>
        <dbReference type="ARBA" id="ARBA00023125"/>
    </source>
</evidence>
<dbReference type="SUPFAM" id="SSF46785">
    <property type="entry name" value="Winged helix' DNA-binding domain"/>
    <property type="match status" value="1"/>
</dbReference>
<dbReference type="OrthoDB" id="574518at2"/>
<dbReference type="PANTHER" id="PTHR43537">
    <property type="entry name" value="TRANSCRIPTIONAL REGULATOR, GNTR FAMILY"/>
    <property type="match status" value="1"/>
</dbReference>
<name>A0A9Q4B0D7_SALAG</name>
<keyword evidence="1" id="KW-0805">Transcription regulation</keyword>
<keyword evidence="3" id="KW-0804">Transcription</keyword>
<dbReference type="Gene3D" id="1.10.10.10">
    <property type="entry name" value="Winged helix-like DNA-binding domain superfamily/Winged helix DNA-binding domain"/>
    <property type="match status" value="1"/>
</dbReference>
<dbReference type="Pfam" id="PF00392">
    <property type="entry name" value="GntR"/>
    <property type="match status" value="1"/>
</dbReference>
<gene>
    <name evidence="5" type="ORF">HXA33_04800</name>
</gene>
<keyword evidence="2" id="KW-0238">DNA-binding</keyword>
<feature type="domain" description="HTH gntR-type" evidence="4">
    <location>
        <begin position="10"/>
        <end position="77"/>
    </location>
</feature>
<dbReference type="SUPFAM" id="SSF48008">
    <property type="entry name" value="GntR ligand-binding domain-like"/>
    <property type="match status" value="1"/>
</dbReference>
<dbReference type="RefSeq" id="WP_078576007.1">
    <property type="nucleotide sequence ID" value="NZ_JABXYM010000001.1"/>
</dbReference>
<dbReference type="SMART" id="SM00895">
    <property type="entry name" value="FCD"/>
    <property type="match status" value="1"/>
</dbReference>
<dbReference type="Pfam" id="PF07729">
    <property type="entry name" value="FCD"/>
    <property type="match status" value="1"/>
</dbReference>
<accession>A0A9Q4B0D7</accession>
<dbReference type="PANTHER" id="PTHR43537:SF6">
    <property type="entry name" value="HTH-TYPE TRANSCRIPTIONAL REPRESSOR RSPR"/>
    <property type="match status" value="1"/>
</dbReference>
<comment type="caution">
    <text evidence="5">The sequence shown here is derived from an EMBL/GenBank/DDBJ whole genome shotgun (WGS) entry which is preliminary data.</text>
</comment>
<dbReference type="SMART" id="SM00345">
    <property type="entry name" value="HTH_GNTR"/>
    <property type="match status" value="1"/>
</dbReference>
<protein>
    <submittedName>
        <fullName evidence="5">GntR family transcriptional regulator</fullName>
    </submittedName>
</protein>